<feature type="transmembrane region" description="Helical" evidence="7">
    <location>
        <begin position="304"/>
        <end position="323"/>
    </location>
</feature>
<evidence type="ECO:0000313" key="9">
    <source>
        <dbReference type="EMBL" id="KDA00877.1"/>
    </source>
</evidence>
<feature type="transmembrane region" description="Helical" evidence="7">
    <location>
        <begin position="398"/>
        <end position="416"/>
    </location>
</feature>
<reference evidence="9 10" key="1">
    <citation type="journal article" date="2014" name="Antonie Van Leeuwenhoek">
        <title>Hyphomonas beringensis sp. nov. and Hyphomonas chukchiensis sp. nov., isolated from surface seawater of the Bering Sea and Chukchi Sea.</title>
        <authorList>
            <person name="Li C."/>
            <person name="Lai Q."/>
            <person name="Li G."/>
            <person name="Dong C."/>
            <person name="Wang J."/>
            <person name="Liao Y."/>
            <person name="Shao Z."/>
        </authorList>
    </citation>
    <scope>NUCLEOTIDE SEQUENCE [LARGE SCALE GENOMIC DNA]</scope>
    <source>
        <strain evidence="9 10">SCH89</strain>
    </source>
</reference>
<dbReference type="eggNOG" id="COG0477">
    <property type="taxonomic scope" value="Bacteria"/>
</dbReference>
<keyword evidence="3" id="KW-1003">Cell membrane</keyword>
<sequence length="428" mass="44703">MDVSIANVALPFISKGLDVTAAKSVWAINAYQIAIVMALLPMAKAAEILGYKKVYLAGLMLFMLAAFGSISAGSLPVLALARFVQGIGAAAVMVVSGALVRTIYPPELVSRGIGYNTIAVSIASAAGPAVGGLVLSIAGWHAIFAVGLPFGLLSLALGIWALPPDASVKKPFDYSSAILCCVGFAAIFLTLNDLAQNSASGWTLLEIGVAIPALWFLGKRTSSSQDSMVPLDLLKLGYLRAAYAMSVSAYVVMILITLSFPFILQQRFHFKPEAIGLFMVPLPLGIVIAAFVSGRLVNRNSSDWLCASGLIILACGAIFLSLLQPNASAFMIIAATALCGIGFGIFQVPNNHSMIANVPHSRTGAASAMLSMSRLIGQTLGALLAALLFRRIGAQSDAPIIAAAMIALMVASATLLQRGWSRSVTRDT</sequence>
<gene>
    <name evidence="9" type="ORF">HOC_18404</name>
</gene>
<feature type="transmembrane region" description="Helical" evidence="7">
    <location>
        <begin position="112"/>
        <end position="134"/>
    </location>
</feature>
<dbReference type="Proteomes" id="UP000024942">
    <property type="component" value="Unassembled WGS sequence"/>
</dbReference>
<dbReference type="STRING" id="1280953.HOC_18404"/>
<dbReference type="InterPro" id="IPR011701">
    <property type="entry name" value="MFS"/>
</dbReference>
<keyword evidence="10" id="KW-1185">Reference proteome</keyword>
<accession>A0A059G225</accession>
<dbReference type="Pfam" id="PF07690">
    <property type="entry name" value="MFS_1"/>
    <property type="match status" value="1"/>
</dbReference>
<feature type="transmembrane region" description="Helical" evidence="7">
    <location>
        <begin position="54"/>
        <end position="73"/>
    </location>
</feature>
<dbReference type="PANTHER" id="PTHR42718:SF46">
    <property type="entry name" value="BLR6921 PROTEIN"/>
    <property type="match status" value="1"/>
</dbReference>
<keyword evidence="5 7" id="KW-1133">Transmembrane helix</keyword>
<dbReference type="InterPro" id="IPR020846">
    <property type="entry name" value="MFS_dom"/>
</dbReference>
<comment type="caution">
    <text evidence="9">The sequence shown here is derived from an EMBL/GenBank/DDBJ whole genome shotgun (WGS) entry which is preliminary data.</text>
</comment>
<dbReference type="Gene3D" id="1.20.1720.10">
    <property type="entry name" value="Multidrug resistance protein D"/>
    <property type="match status" value="1"/>
</dbReference>
<dbReference type="GO" id="GO:0022857">
    <property type="term" value="F:transmembrane transporter activity"/>
    <property type="evidence" value="ECO:0007669"/>
    <property type="project" value="InterPro"/>
</dbReference>
<feature type="transmembrane region" description="Helical" evidence="7">
    <location>
        <begin position="79"/>
        <end position="100"/>
    </location>
</feature>
<proteinExistence type="predicted"/>
<evidence type="ECO:0000256" key="5">
    <source>
        <dbReference type="ARBA" id="ARBA00022989"/>
    </source>
</evidence>
<dbReference type="AlphaFoldDB" id="A0A059G225"/>
<evidence type="ECO:0000256" key="7">
    <source>
        <dbReference type="SAM" id="Phobius"/>
    </source>
</evidence>
<feature type="transmembrane region" description="Helical" evidence="7">
    <location>
        <begin position="329"/>
        <end position="348"/>
    </location>
</feature>
<name>A0A059G225_9PROT</name>
<evidence type="ECO:0000256" key="1">
    <source>
        <dbReference type="ARBA" id="ARBA00004651"/>
    </source>
</evidence>
<keyword evidence="2" id="KW-0813">Transport</keyword>
<evidence type="ECO:0000256" key="4">
    <source>
        <dbReference type="ARBA" id="ARBA00022692"/>
    </source>
</evidence>
<keyword evidence="6 7" id="KW-0472">Membrane</keyword>
<feature type="transmembrane region" description="Helical" evidence="7">
    <location>
        <begin position="198"/>
        <end position="217"/>
    </location>
</feature>
<dbReference type="PANTHER" id="PTHR42718">
    <property type="entry name" value="MAJOR FACILITATOR SUPERFAMILY MULTIDRUG TRANSPORTER MFSC"/>
    <property type="match status" value="1"/>
</dbReference>
<feature type="transmembrane region" description="Helical" evidence="7">
    <location>
        <begin position="274"/>
        <end position="292"/>
    </location>
</feature>
<comment type="subcellular location">
    <subcellularLocation>
        <location evidence="1">Cell membrane</location>
        <topology evidence="1">Multi-pass membrane protein</topology>
    </subcellularLocation>
</comment>
<organism evidence="9 10">
    <name type="scientific">Hyphomonas oceanitis SCH89</name>
    <dbReference type="NCBI Taxonomy" id="1280953"/>
    <lineage>
        <taxon>Bacteria</taxon>
        <taxon>Pseudomonadati</taxon>
        <taxon>Pseudomonadota</taxon>
        <taxon>Alphaproteobacteria</taxon>
        <taxon>Hyphomonadales</taxon>
        <taxon>Hyphomonadaceae</taxon>
        <taxon>Hyphomonas</taxon>
    </lineage>
</organism>
<dbReference type="GO" id="GO:0005886">
    <property type="term" value="C:plasma membrane"/>
    <property type="evidence" value="ECO:0007669"/>
    <property type="project" value="UniProtKB-SubCell"/>
</dbReference>
<keyword evidence="4 7" id="KW-0812">Transmembrane</keyword>
<feature type="transmembrane region" description="Helical" evidence="7">
    <location>
        <begin position="238"/>
        <end position="262"/>
    </location>
</feature>
<protein>
    <submittedName>
        <fullName evidence="9">Major facilitator superfamily multidrug efflux transporter</fullName>
    </submittedName>
</protein>
<dbReference type="SUPFAM" id="SSF103473">
    <property type="entry name" value="MFS general substrate transporter"/>
    <property type="match status" value="1"/>
</dbReference>
<dbReference type="PROSITE" id="PS50850">
    <property type="entry name" value="MFS"/>
    <property type="match status" value="1"/>
</dbReference>
<dbReference type="EMBL" id="ARYL01000045">
    <property type="protein sequence ID" value="KDA00877.1"/>
    <property type="molecule type" value="Genomic_DNA"/>
</dbReference>
<feature type="domain" description="Major facilitator superfamily (MFS) profile" evidence="8">
    <location>
        <begin position="1"/>
        <end position="421"/>
    </location>
</feature>
<evidence type="ECO:0000256" key="6">
    <source>
        <dbReference type="ARBA" id="ARBA00023136"/>
    </source>
</evidence>
<dbReference type="PRINTS" id="PR01036">
    <property type="entry name" value="TCRTETB"/>
</dbReference>
<evidence type="ECO:0000313" key="10">
    <source>
        <dbReference type="Proteomes" id="UP000024942"/>
    </source>
</evidence>
<dbReference type="CDD" id="cd17321">
    <property type="entry name" value="MFS_MMR_MDR_like"/>
    <property type="match status" value="1"/>
</dbReference>
<feature type="transmembrane region" description="Helical" evidence="7">
    <location>
        <begin position="24"/>
        <end position="42"/>
    </location>
</feature>
<dbReference type="Gene3D" id="1.20.1250.20">
    <property type="entry name" value="MFS general substrate transporter like domains"/>
    <property type="match status" value="1"/>
</dbReference>
<evidence type="ECO:0000256" key="2">
    <source>
        <dbReference type="ARBA" id="ARBA00022448"/>
    </source>
</evidence>
<feature type="transmembrane region" description="Helical" evidence="7">
    <location>
        <begin position="140"/>
        <end position="162"/>
    </location>
</feature>
<evidence type="ECO:0000256" key="3">
    <source>
        <dbReference type="ARBA" id="ARBA00022475"/>
    </source>
</evidence>
<dbReference type="PATRIC" id="fig|1280953.3.peg.3683"/>
<evidence type="ECO:0000259" key="8">
    <source>
        <dbReference type="PROSITE" id="PS50850"/>
    </source>
</evidence>
<dbReference type="InterPro" id="IPR036259">
    <property type="entry name" value="MFS_trans_sf"/>
</dbReference>
<feature type="transmembrane region" description="Helical" evidence="7">
    <location>
        <begin position="174"/>
        <end position="192"/>
    </location>
</feature>
<feature type="transmembrane region" description="Helical" evidence="7">
    <location>
        <begin position="369"/>
        <end position="392"/>
    </location>
</feature>